<dbReference type="EMBL" id="MU839000">
    <property type="protein sequence ID" value="KAK1770551.1"/>
    <property type="molecule type" value="Genomic_DNA"/>
</dbReference>
<name>A0AAJ0C5X4_9PEZI</name>
<dbReference type="Proteomes" id="UP001244011">
    <property type="component" value="Unassembled WGS sequence"/>
</dbReference>
<comment type="caution">
    <text evidence="2">The sequence shown here is derived from an EMBL/GenBank/DDBJ whole genome shotgun (WGS) entry which is preliminary data.</text>
</comment>
<evidence type="ECO:0000313" key="3">
    <source>
        <dbReference type="Proteomes" id="UP001244011"/>
    </source>
</evidence>
<feature type="non-terminal residue" evidence="2">
    <location>
        <position position="1"/>
    </location>
</feature>
<dbReference type="AlphaFoldDB" id="A0AAJ0C5X4"/>
<dbReference type="RefSeq" id="XP_060286764.1">
    <property type="nucleotide sequence ID" value="XM_060424320.1"/>
</dbReference>
<evidence type="ECO:0000313" key="2">
    <source>
        <dbReference type="EMBL" id="KAK1770551.1"/>
    </source>
</evidence>
<reference evidence="2" key="1">
    <citation type="submission" date="2023-06" db="EMBL/GenBank/DDBJ databases">
        <title>Genome-scale phylogeny and comparative genomics of the fungal order Sordariales.</title>
        <authorList>
            <consortium name="Lawrence Berkeley National Laboratory"/>
            <person name="Hensen N."/>
            <person name="Bonometti L."/>
            <person name="Westerberg I."/>
            <person name="Brannstrom I.O."/>
            <person name="Guillou S."/>
            <person name="Cros-Aarteil S."/>
            <person name="Calhoun S."/>
            <person name="Haridas S."/>
            <person name="Kuo A."/>
            <person name="Mondo S."/>
            <person name="Pangilinan J."/>
            <person name="Riley R."/>
            <person name="Labutti K."/>
            <person name="Andreopoulos B."/>
            <person name="Lipzen A."/>
            <person name="Chen C."/>
            <person name="Yanf M."/>
            <person name="Daum C."/>
            <person name="Ng V."/>
            <person name="Clum A."/>
            <person name="Steindorff A."/>
            <person name="Ohm R."/>
            <person name="Martin F."/>
            <person name="Silar P."/>
            <person name="Natvig D."/>
            <person name="Lalanne C."/>
            <person name="Gautier V."/>
            <person name="Ament-Velasquez S.L."/>
            <person name="Kruys A."/>
            <person name="Hutchinson M.I."/>
            <person name="Powell A.J."/>
            <person name="Barry K."/>
            <person name="Miller A.N."/>
            <person name="Grigoriev I.V."/>
            <person name="Debuchy R."/>
            <person name="Gladieux P."/>
            <person name="Thoren M.H."/>
            <person name="Johannesson H."/>
        </authorList>
    </citation>
    <scope>NUCLEOTIDE SEQUENCE</scope>
    <source>
        <strain evidence="2">8032-3</strain>
    </source>
</reference>
<evidence type="ECO:0000256" key="1">
    <source>
        <dbReference type="SAM" id="MobiDB-lite"/>
    </source>
</evidence>
<feature type="region of interest" description="Disordered" evidence="1">
    <location>
        <begin position="43"/>
        <end position="75"/>
    </location>
</feature>
<feature type="compositionally biased region" description="Polar residues" evidence="1">
    <location>
        <begin position="43"/>
        <end position="57"/>
    </location>
</feature>
<organism evidence="2 3">
    <name type="scientific">Phialemonium atrogriseum</name>
    <dbReference type="NCBI Taxonomy" id="1093897"/>
    <lineage>
        <taxon>Eukaryota</taxon>
        <taxon>Fungi</taxon>
        <taxon>Dikarya</taxon>
        <taxon>Ascomycota</taxon>
        <taxon>Pezizomycotina</taxon>
        <taxon>Sordariomycetes</taxon>
        <taxon>Sordariomycetidae</taxon>
        <taxon>Cephalothecales</taxon>
        <taxon>Cephalothecaceae</taxon>
        <taxon>Phialemonium</taxon>
    </lineage>
</organism>
<keyword evidence="3" id="KW-1185">Reference proteome</keyword>
<accession>A0AAJ0C5X4</accession>
<protein>
    <submittedName>
        <fullName evidence="2">Uncharacterized protein</fullName>
    </submittedName>
</protein>
<gene>
    <name evidence="2" type="ORF">QBC33DRAFT_445269</name>
</gene>
<sequence length="84" mass="9394">SLIKISASGEPSISSTTYHHLLLRLSKTPESVLFDSSYNQSPLFPPNNQLPHRTSSEVLPLTEGESRRPRQITSGSLCFRFRPP</sequence>
<dbReference type="GeneID" id="85307507"/>
<proteinExistence type="predicted"/>